<dbReference type="AlphaFoldDB" id="A0A4D6LNW2"/>
<proteinExistence type="predicted"/>
<sequence>MSVRAVSYTHLDVYKRQTLECEMSKLQKGRTMSVRAVSYTHLDVYKRQTLELAKKWVMKGKVGFEVSGGIWGNLRKDALSYSGQSSCRYSLH</sequence>
<reference evidence="1 2" key="1">
    <citation type="submission" date="2019-04" db="EMBL/GenBank/DDBJ databases">
        <title>An improved genome assembly and genetic linkage map for asparagus bean, Vigna unguiculata ssp. sesquipedialis.</title>
        <authorList>
            <person name="Xia Q."/>
            <person name="Zhang R."/>
            <person name="Dong Y."/>
        </authorList>
    </citation>
    <scope>NUCLEOTIDE SEQUENCE [LARGE SCALE GENOMIC DNA]</scope>
    <source>
        <tissue evidence="1">Leaf</tissue>
    </source>
</reference>
<protein>
    <submittedName>
        <fullName evidence="1">Uncharacterized protein</fullName>
    </submittedName>
</protein>
<accession>A0A4D6LNW2</accession>
<dbReference type="Proteomes" id="UP000501690">
    <property type="component" value="Linkage Group LG4"/>
</dbReference>
<evidence type="ECO:0000313" key="2">
    <source>
        <dbReference type="Proteomes" id="UP000501690"/>
    </source>
</evidence>
<gene>
    <name evidence="1" type="ORF">DEO72_LG4g838</name>
</gene>
<dbReference type="EMBL" id="CP039348">
    <property type="protein sequence ID" value="QCD89886.1"/>
    <property type="molecule type" value="Genomic_DNA"/>
</dbReference>
<evidence type="ECO:0000313" key="1">
    <source>
        <dbReference type="EMBL" id="QCD89886.1"/>
    </source>
</evidence>
<keyword evidence="2" id="KW-1185">Reference proteome</keyword>
<name>A0A4D6LNW2_VIGUN</name>
<organism evidence="1 2">
    <name type="scientific">Vigna unguiculata</name>
    <name type="common">Cowpea</name>
    <dbReference type="NCBI Taxonomy" id="3917"/>
    <lineage>
        <taxon>Eukaryota</taxon>
        <taxon>Viridiplantae</taxon>
        <taxon>Streptophyta</taxon>
        <taxon>Embryophyta</taxon>
        <taxon>Tracheophyta</taxon>
        <taxon>Spermatophyta</taxon>
        <taxon>Magnoliopsida</taxon>
        <taxon>eudicotyledons</taxon>
        <taxon>Gunneridae</taxon>
        <taxon>Pentapetalae</taxon>
        <taxon>rosids</taxon>
        <taxon>fabids</taxon>
        <taxon>Fabales</taxon>
        <taxon>Fabaceae</taxon>
        <taxon>Papilionoideae</taxon>
        <taxon>50 kb inversion clade</taxon>
        <taxon>NPAAA clade</taxon>
        <taxon>indigoferoid/millettioid clade</taxon>
        <taxon>Phaseoleae</taxon>
        <taxon>Vigna</taxon>
    </lineage>
</organism>